<evidence type="ECO:0000313" key="1">
    <source>
        <dbReference type="EMBL" id="MHO04653.1"/>
    </source>
</evidence>
<protein>
    <submittedName>
        <fullName evidence="1">Uncharacterized protein</fullName>
    </submittedName>
</protein>
<dbReference type="AlphaFoldDB" id="A0A3L0YBV1"/>
<gene>
    <name evidence="1" type="ORF">D9F05_09735</name>
</gene>
<accession>A0A3L0YBV1</accession>
<sequence length="102" mass="11473">MMFDISETETILKNTVDHLTALTEQYEDICIDDEDGQELAARHLRAIEKAALRVVAMDGILVELKQKPQSVLASPASQSLLAGIKRWCEEWLLVEVQEADYA</sequence>
<organism evidence="1">
    <name type="scientific">Escherichia coli</name>
    <dbReference type="NCBI Taxonomy" id="562"/>
    <lineage>
        <taxon>Bacteria</taxon>
        <taxon>Pseudomonadati</taxon>
        <taxon>Pseudomonadota</taxon>
        <taxon>Gammaproteobacteria</taxon>
        <taxon>Enterobacterales</taxon>
        <taxon>Enterobacteriaceae</taxon>
        <taxon>Escherichia</taxon>
    </lineage>
</organism>
<dbReference type="EMBL" id="RNRV01000013">
    <property type="protein sequence ID" value="MHO04653.1"/>
    <property type="molecule type" value="Genomic_DNA"/>
</dbReference>
<proteinExistence type="predicted"/>
<comment type="caution">
    <text evidence="1">The sequence shown here is derived from an EMBL/GenBank/DDBJ whole genome shotgun (WGS) entry which is preliminary data.</text>
</comment>
<reference evidence="1" key="1">
    <citation type="submission" date="2018-10" db="EMBL/GenBank/DDBJ databases">
        <authorList>
            <consortium name="NARMS: The National Antimicrobial Resistance Monitoring System"/>
        </authorList>
    </citation>
    <scope>NUCLEOTIDE SEQUENCE [LARGE SCALE GENOMIC DNA]</scope>
    <source>
        <strain evidence="1">CVM N17EC0388</strain>
    </source>
</reference>
<name>A0A3L0YBV1_ECOLX</name>